<organism evidence="1 2">
    <name type="scientific">Sphaerobolus stellatus (strain SS14)</name>
    <dbReference type="NCBI Taxonomy" id="990650"/>
    <lineage>
        <taxon>Eukaryota</taxon>
        <taxon>Fungi</taxon>
        <taxon>Dikarya</taxon>
        <taxon>Basidiomycota</taxon>
        <taxon>Agaricomycotina</taxon>
        <taxon>Agaricomycetes</taxon>
        <taxon>Phallomycetidae</taxon>
        <taxon>Geastrales</taxon>
        <taxon>Sphaerobolaceae</taxon>
        <taxon>Sphaerobolus</taxon>
    </lineage>
</organism>
<dbReference type="HOGENOM" id="CLU_2980596_0_0_1"/>
<protein>
    <submittedName>
        <fullName evidence="1">Uncharacterized protein</fullName>
    </submittedName>
</protein>
<name>A0A0C9UUW4_SPHS4</name>
<sequence length="58" mass="6894">MSPSSLKLKLERLLVPETYEANPHTIELSLNEWDAWFKPQQQKATWRLKSQRNPTEID</sequence>
<dbReference type="AlphaFoldDB" id="A0A0C9UUW4"/>
<gene>
    <name evidence="1" type="ORF">M422DRAFT_249603</name>
</gene>
<reference evidence="1 2" key="1">
    <citation type="submission" date="2014-06" db="EMBL/GenBank/DDBJ databases">
        <title>Evolutionary Origins and Diversification of the Mycorrhizal Mutualists.</title>
        <authorList>
            <consortium name="DOE Joint Genome Institute"/>
            <consortium name="Mycorrhizal Genomics Consortium"/>
            <person name="Kohler A."/>
            <person name="Kuo A."/>
            <person name="Nagy L.G."/>
            <person name="Floudas D."/>
            <person name="Copeland A."/>
            <person name="Barry K.W."/>
            <person name="Cichocki N."/>
            <person name="Veneault-Fourrey C."/>
            <person name="LaButti K."/>
            <person name="Lindquist E.A."/>
            <person name="Lipzen A."/>
            <person name="Lundell T."/>
            <person name="Morin E."/>
            <person name="Murat C."/>
            <person name="Riley R."/>
            <person name="Ohm R."/>
            <person name="Sun H."/>
            <person name="Tunlid A."/>
            <person name="Henrissat B."/>
            <person name="Grigoriev I.V."/>
            <person name="Hibbett D.S."/>
            <person name="Martin F."/>
        </authorList>
    </citation>
    <scope>NUCLEOTIDE SEQUENCE [LARGE SCALE GENOMIC DNA]</scope>
    <source>
        <strain evidence="1 2">SS14</strain>
    </source>
</reference>
<proteinExistence type="predicted"/>
<evidence type="ECO:0000313" key="1">
    <source>
        <dbReference type="EMBL" id="KIJ46860.1"/>
    </source>
</evidence>
<dbReference type="EMBL" id="KN837105">
    <property type="protein sequence ID" value="KIJ46860.1"/>
    <property type="molecule type" value="Genomic_DNA"/>
</dbReference>
<evidence type="ECO:0000313" key="2">
    <source>
        <dbReference type="Proteomes" id="UP000054279"/>
    </source>
</evidence>
<dbReference type="Proteomes" id="UP000054279">
    <property type="component" value="Unassembled WGS sequence"/>
</dbReference>
<accession>A0A0C9UUW4</accession>
<keyword evidence="2" id="KW-1185">Reference proteome</keyword>